<reference evidence="7 8" key="1">
    <citation type="submission" date="2017-11" db="EMBL/GenBank/DDBJ databases">
        <title>Comparitive Functional Genomics of Dry Heat Resistant strains isolated from the Viking Spacecraft.</title>
        <authorList>
            <person name="Seuylemezian A."/>
            <person name="Cooper K."/>
            <person name="Vaishampayan P."/>
        </authorList>
    </citation>
    <scope>NUCLEOTIDE SEQUENCE [LARGE SCALE GENOMIC DNA]</scope>
    <source>
        <strain evidence="7 8">V32-6</strain>
    </source>
</reference>
<organism evidence="7 8">
    <name type="scientific">Neobacillus cucumis</name>
    <dbReference type="NCBI Taxonomy" id="1740721"/>
    <lineage>
        <taxon>Bacteria</taxon>
        <taxon>Bacillati</taxon>
        <taxon>Bacillota</taxon>
        <taxon>Bacilli</taxon>
        <taxon>Bacillales</taxon>
        <taxon>Bacillaceae</taxon>
        <taxon>Neobacillus</taxon>
    </lineage>
</organism>
<feature type="domain" description="Carbohydrate kinase FGGY N-terminal" evidence="5">
    <location>
        <begin position="4"/>
        <end position="247"/>
    </location>
</feature>
<dbReference type="RefSeq" id="WP_101648491.1">
    <property type="nucleotide sequence ID" value="NZ_PGVE01000052.1"/>
</dbReference>
<dbReference type="OrthoDB" id="9805576at2"/>
<comment type="similarity">
    <text evidence="1 4">Belongs to the FGGY kinase family.</text>
</comment>
<dbReference type="InterPro" id="IPR050406">
    <property type="entry name" value="FGGY_Carb_Kinase"/>
</dbReference>
<keyword evidence="3 4" id="KW-0418">Kinase</keyword>
<dbReference type="GO" id="GO:0005975">
    <property type="term" value="P:carbohydrate metabolic process"/>
    <property type="evidence" value="ECO:0007669"/>
    <property type="project" value="InterPro"/>
</dbReference>
<sequence length="502" mass="55993">METYILAHDLGTTNHKCTLYRQDGGIVASNSCSYPTFYHHGGIAEQDPKHWWQNVVKTTKEVLTSISPCNIAVITFSGHMNGCLPVDKEGTPLYMSIIHADSRSKQFEKEIFNKVDEDQLYKFTGNRIDPHYTLMKMYWLKKREPEKYKKSAFFLQAKDYLAYKMTGTLGVTDYSDASLNGAFHLLNKKWEDSIFMELALDRSKMPDIVPSTQVIGHVSHTAALETGLTEGTPVVIGGGDGACATMGAGCINEGDMYINLGTTAWVSKVTDVPYIDPYKRVFNLCDLNPNYYNVLGTMKTAGAAYEWAIKQFSTISDWSTMEVSLEFEQFEEQIQHVPAGSRGVVFHPYLLGERSPLWNDSIRGSFLGLSLYHNRFDLVKAVLEGVSFSLASIAEILNADKLAKEVKIIGGGAKSKALTGILCDVMQLPVQLNHNLSDATSLGAAIAGGVGIGMFQSFEEAGQLVKRGKRLEPEKEFADLYQRRMELFKMLYERIKDINIVI</sequence>
<dbReference type="PROSITE" id="PS00445">
    <property type="entry name" value="FGGY_KINASES_2"/>
    <property type="match status" value="1"/>
</dbReference>
<dbReference type="SUPFAM" id="SSF53067">
    <property type="entry name" value="Actin-like ATPase domain"/>
    <property type="match status" value="2"/>
</dbReference>
<dbReference type="PANTHER" id="PTHR43095:SF5">
    <property type="entry name" value="XYLULOSE KINASE"/>
    <property type="match status" value="1"/>
</dbReference>
<gene>
    <name evidence="7" type="ORF">CVD27_13820</name>
</gene>
<keyword evidence="8" id="KW-1185">Reference proteome</keyword>
<accession>A0A2N5HDZ0</accession>
<dbReference type="EMBL" id="PGVE01000052">
    <property type="protein sequence ID" value="PLS03744.1"/>
    <property type="molecule type" value="Genomic_DNA"/>
</dbReference>
<evidence type="ECO:0000313" key="7">
    <source>
        <dbReference type="EMBL" id="PLS03744.1"/>
    </source>
</evidence>
<dbReference type="PIRSF" id="PIRSF000538">
    <property type="entry name" value="GlpK"/>
    <property type="match status" value="1"/>
</dbReference>
<dbReference type="Pfam" id="PF02782">
    <property type="entry name" value="FGGY_C"/>
    <property type="match status" value="1"/>
</dbReference>
<evidence type="ECO:0000256" key="4">
    <source>
        <dbReference type="RuleBase" id="RU003733"/>
    </source>
</evidence>
<evidence type="ECO:0000256" key="1">
    <source>
        <dbReference type="ARBA" id="ARBA00009156"/>
    </source>
</evidence>
<proteinExistence type="inferred from homology"/>
<evidence type="ECO:0000256" key="3">
    <source>
        <dbReference type="ARBA" id="ARBA00022777"/>
    </source>
</evidence>
<dbReference type="AlphaFoldDB" id="A0A2N5HDZ0"/>
<evidence type="ECO:0000313" key="8">
    <source>
        <dbReference type="Proteomes" id="UP000234950"/>
    </source>
</evidence>
<dbReference type="Gene3D" id="3.30.420.40">
    <property type="match status" value="2"/>
</dbReference>
<feature type="domain" description="Carbohydrate kinase FGGY C-terminal" evidence="6">
    <location>
        <begin position="257"/>
        <end position="450"/>
    </location>
</feature>
<dbReference type="InterPro" id="IPR018483">
    <property type="entry name" value="Carb_kinase_FGGY_CS"/>
</dbReference>
<dbReference type="GO" id="GO:0016773">
    <property type="term" value="F:phosphotransferase activity, alcohol group as acceptor"/>
    <property type="evidence" value="ECO:0007669"/>
    <property type="project" value="InterPro"/>
</dbReference>
<comment type="caution">
    <text evidence="7">The sequence shown here is derived from an EMBL/GenBank/DDBJ whole genome shotgun (WGS) entry which is preliminary data.</text>
</comment>
<evidence type="ECO:0000259" key="6">
    <source>
        <dbReference type="Pfam" id="PF02782"/>
    </source>
</evidence>
<dbReference type="Pfam" id="PF00370">
    <property type="entry name" value="FGGY_N"/>
    <property type="match status" value="1"/>
</dbReference>
<dbReference type="PANTHER" id="PTHR43095">
    <property type="entry name" value="SUGAR KINASE"/>
    <property type="match status" value="1"/>
</dbReference>
<dbReference type="InterPro" id="IPR000577">
    <property type="entry name" value="Carb_kinase_FGGY"/>
</dbReference>
<dbReference type="InterPro" id="IPR043129">
    <property type="entry name" value="ATPase_NBD"/>
</dbReference>
<keyword evidence="2 4" id="KW-0808">Transferase</keyword>
<protein>
    <submittedName>
        <fullName evidence="7">Xylulokinase</fullName>
    </submittedName>
</protein>
<evidence type="ECO:0000256" key="2">
    <source>
        <dbReference type="ARBA" id="ARBA00022679"/>
    </source>
</evidence>
<dbReference type="CDD" id="cd07805">
    <property type="entry name" value="ASKHA_NBD_FGGY_CvXK-like"/>
    <property type="match status" value="1"/>
</dbReference>
<dbReference type="InterPro" id="IPR018484">
    <property type="entry name" value="FGGY_N"/>
</dbReference>
<dbReference type="Proteomes" id="UP000234950">
    <property type="component" value="Unassembled WGS sequence"/>
</dbReference>
<evidence type="ECO:0000259" key="5">
    <source>
        <dbReference type="Pfam" id="PF00370"/>
    </source>
</evidence>
<dbReference type="GO" id="GO:0016301">
    <property type="term" value="F:kinase activity"/>
    <property type="evidence" value="ECO:0007669"/>
    <property type="project" value="UniProtKB-KW"/>
</dbReference>
<name>A0A2N5HDZ0_9BACI</name>
<dbReference type="InterPro" id="IPR018485">
    <property type="entry name" value="FGGY_C"/>
</dbReference>